<dbReference type="InterPro" id="IPR005762">
    <property type="entry name" value="MurD"/>
</dbReference>
<dbReference type="SUPFAM" id="SSF53244">
    <property type="entry name" value="MurD-like peptide ligases, peptide-binding domain"/>
    <property type="match status" value="2"/>
</dbReference>
<evidence type="ECO:0000313" key="6">
    <source>
        <dbReference type="EMBL" id="MWV70394.1"/>
    </source>
</evidence>
<evidence type="ECO:0000313" key="9">
    <source>
        <dbReference type="Proteomes" id="UP000477070"/>
    </source>
</evidence>
<evidence type="ECO:0000313" key="7">
    <source>
        <dbReference type="EMBL" id="TLD95334.1"/>
    </source>
</evidence>
<evidence type="ECO:0000256" key="2">
    <source>
        <dbReference type="ARBA" id="ARBA00022598"/>
    </source>
</evidence>
<dbReference type="GO" id="GO:0008764">
    <property type="term" value="F:UDP-N-acetylmuramoylalanine-D-glutamate ligase activity"/>
    <property type="evidence" value="ECO:0007669"/>
    <property type="project" value="InterPro"/>
</dbReference>
<sequence length="618" mass="69653">MQEKVINIIGYGITNTAIVKLLNANDIKCKIFDDRFVDFVESNRGDSKDSKRVTESRTFIESNSRDINEYLPLKNVTKNYENLSIISPGISPQTPALRHFTNIISEYDFIFLLLEFLGRKVFSVWISGTNGKTTTTEMTALMMNATDGVTKSGGNIGTPLATLFTQDFGSDFSAILRENASDSNDSMESKASFNLESFLKFINNRSKHNVFLQDSKTQVTFCNNHKVYEIVQNCQDSIESKNPKKKKTTTLKWVLETSSFALHYTNYALPNVYILLPLSQDHISWHTGFDSYISDKLKPTILANYSKNPKSYFAIIPKELTFLESNKEILANFKGNLLLYENSNDLIAFLKQDSKLDSKILELKTLFKEPFLLDFTLSAAGLKFANVPYNIDSIKSYKIGNYRMQEVSKNGILFINDSKGTNPHAVLAALQTYAKYAIYLILGGDAKGASLAMLYPFLKENKVKVFCIGIDGVKINKECVNFGISSTYCETLENAMHAIFNQINYDFPNFIESNNTNSPTFAKDSVFSPPPLRRGVGGWVKNTESNLQDSKIIKSKNIDSKKDSIESNSKKNKKQPQKLPVIMLSPACASLDQYKSYKDRGDSFNALIEQIFAKKEQK</sequence>
<dbReference type="SUPFAM" id="SSF53623">
    <property type="entry name" value="MurD-like peptide ligases, catalytic domain"/>
    <property type="match status" value="1"/>
</dbReference>
<evidence type="ECO:0000256" key="5">
    <source>
        <dbReference type="SAM" id="MobiDB-lite"/>
    </source>
</evidence>
<evidence type="ECO:0000256" key="1">
    <source>
        <dbReference type="ARBA" id="ARBA00022490"/>
    </source>
</evidence>
<dbReference type="Proteomes" id="UP000477070">
    <property type="component" value="Unassembled WGS sequence"/>
</dbReference>
<reference evidence="6 9" key="4">
    <citation type="submission" date="2019-12" db="EMBL/GenBank/DDBJ databases">
        <title>Multi-Generational Helicobacter saguini Isolates.</title>
        <authorList>
            <person name="Mannion A."/>
            <person name="Shen Z."/>
            <person name="Fox J.G."/>
        </authorList>
    </citation>
    <scope>NUCLEOTIDE SEQUENCE [LARGE SCALE GENOMIC DNA]</scope>
    <source>
        <strain evidence="6">16-048</strain>
        <strain evidence="9">16-048 (F4)</strain>
    </source>
</reference>
<feature type="region of interest" description="Disordered" evidence="5">
    <location>
        <begin position="558"/>
        <end position="580"/>
    </location>
</feature>
<dbReference type="EMBL" id="QBIU01000002">
    <property type="protein sequence ID" value="MWV70394.1"/>
    <property type="molecule type" value="Genomic_DNA"/>
</dbReference>
<dbReference type="PANTHER" id="PTHR43692">
    <property type="entry name" value="UDP-N-ACETYLMURAMOYLALANINE--D-GLUTAMATE LIGASE"/>
    <property type="match status" value="1"/>
</dbReference>
<keyword evidence="3" id="KW-0547">Nucleotide-binding</keyword>
<dbReference type="OrthoDB" id="9809796at2"/>
<keyword evidence="4" id="KW-0067">ATP-binding</keyword>
<evidence type="ECO:0000313" key="8">
    <source>
        <dbReference type="Proteomes" id="UP000029714"/>
    </source>
</evidence>
<keyword evidence="2 7" id="KW-0436">Ligase</keyword>
<dbReference type="GO" id="GO:0005737">
    <property type="term" value="C:cytoplasm"/>
    <property type="evidence" value="ECO:0007669"/>
    <property type="project" value="InterPro"/>
</dbReference>
<dbReference type="GO" id="GO:0005524">
    <property type="term" value="F:ATP binding"/>
    <property type="evidence" value="ECO:0007669"/>
    <property type="project" value="UniProtKB-KW"/>
</dbReference>
<dbReference type="AlphaFoldDB" id="A0A347VYI4"/>
<dbReference type="InterPro" id="IPR036565">
    <property type="entry name" value="Mur-like_cat_sf"/>
</dbReference>
<dbReference type="PANTHER" id="PTHR43692:SF1">
    <property type="entry name" value="UDP-N-ACETYLMURAMOYLALANINE--D-GLUTAMATE LIGASE"/>
    <property type="match status" value="1"/>
</dbReference>
<keyword evidence="8" id="KW-1185">Reference proteome</keyword>
<evidence type="ECO:0000256" key="4">
    <source>
        <dbReference type="ARBA" id="ARBA00022840"/>
    </source>
</evidence>
<dbReference type="GO" id="GO:0008360">
    <property type="term" value="P:regulation of cell shape"/>
    <property type="evidence" value="ECO:0007669"/>
    <property type="project" value="InterPro"/>
</dbReference>
<reference evidence="7 8" key="1">
    <citation type="journal article" date="2014" name="Genome Announc.">
        <title>Draft genome sequences of eight enterohepatic helicobacter species isolated from both laboratory and wild rodents.</title>
        <authorList>
            <person name="Sheh A."/>
            <person name="Shen Z."/>
            <person name="Fox J.G."/>
        </authorList>
    </citation>
    <scope>NUCLEOTIDE SEQUENCE [LARGE SCALE GENOMIC DNA]</scope>
    <source>
        <strain evidence="7 8">MIT 97-6194</strain>
    </source>
</reference>
<dbReference type="RefSeq" id="WP_034572966.1">
    <property type="nucleotide sequence ID" value="NZ_JRMP02000003.1"/>
</dbReference>
<dbReference type="GO" id="GO:0051301">
    <property type="term" value="P:cell division"/>
    <property type="evidence" value="ECO:0007669"/>
    <property type="project" value="InterPro"/>
</dbReference>
<name>A0A347VYI4_9HELI</name>
<organism evidence="7 8">
    <name type="scientific">Helicobacter saguini</name>
    <dbReference type="NCBI Taxonomy" id="1548018"/>
    <lineage>
        <taxon>Bacteria</taxon>
        <taxon>Pseudomonadati</taxon>
        <taxon>Campylobacterota</taxon>
        <taxon>Epsilonproteobacteria</taxon>
        <taxon>Campylobacterales</taxon>
        <taxon>Helicobacteraceae</taxon>
        <taxon>Helicobacter</taxon>
    </lineage>
</organism>
<gene>
    <name evidence="6" type="ORF">DCO61_10410</name>
    <name evidence="7" type="ORF">LS64_003055</name>
</gene>
<protein>
    <submittedName>
        <fullName evidence="7">UDP-N-acetylmuramoylalanine--D-glutamate ligase</fullName>
    </submittedName>
</protein>
<proteinExistence type="predicted"/>
<keyword evidence="1" id="KW-0963">Cytoplasm</keyword>
<dbReference type="Proteomes" id="UP000029714">
    <property type="component" value="Unassembled WGS sequence"/>
</dbReference>
<reference evidence="7 8" key="2">
    <citation type="journal article" date="2016" name="Infect. Immun.">
        <title>Helicobacter saguini, a Novel Helicobacter Isolated from Cotton-Top Tamarins with Ulcerative Colitis, Has Proinflammatory Properties and Induces Typhlocolitis and Dysplasia in Gnotobiotic IL-10-/- Mice.</title>
        <authorList>
            <person name="Shen Z."/>
            <person name="Mannion A."/>
            <person name="Whary M.T."/>
            <person name="Muthupalani S."/>
            <person name="Sheh A."/>
            <person name="Feng Y."/>
            <person name="Gong G."/>
            <person name="Vandamme P."/>
            <person name="Holcombe H.R."/>
            <person name="Paster B.J."/>
            <person name="Fox J.G."/>
        </authorList>
    </citation>
    <scope>NUCLEOTIDE SEQUENCE [LARGE SCALE GENOMIC DNA]</scope>
    <source>
        <strain evidence="7 8">MIT 97-6194</strain>
    </source>
</reference>
<accession>A0A347VYI4</accession>
<dbReference type="InterPro" id="IPR036615">
    <property type="entry name" value="Mur_ligase_C_dom_sf"/>
</dbReference>
<dbReference type="Gene3D" id="3.40.1190.10">
    <property type="entry name" value="Mur-like, catalytic domain"/>
    <property type="match status" value="1"/>
</dbReference>
<evidence type="ECO:0000256" key="3">
    <source>
        <dbReference type="ARBA" id="ARBA00022741"/>
    </source>
</evidence>
<comment type="caution">
    <text evidence="7">The sequence shown here is derived from an EMBL/GenBank/DDBJ whole genome shotgun (WGS) entry which is preliminary data.</text>
</comment>
<feature type="compositionally biased region" description="Basic and acidic residues" evidence="5">
    <location>
        <begin position="558"/>
        <end position="569"/>
    </location>
</feature>
<dbReference type="Gene3D" id="3.90.190.20">
    <property type="entry name" value="Mur ligase, C-terminal domain"/>
    <property type="match status" value="2"/>
</dbReference>
<dbReference type="EMBL" id="JRMP02000003">
    <property type="protein sequence ID" value="TLD95334.1"/>
    <property type="molecule type" value="Genomic_DNA"/>
</dbReference>
<reference evidence="7" key="3">
    <citation type="submission" date="2018-04" db="EMBL/GenBank/DDBJ databases">
        <authorList>
            <person name="Sheh A."/>
            <person name="Shen Z."/>
            <person name="Mannion A.J."/>
            <person name="Fox J.G."/>
        </authorList>
    </citation>
    <scope>NUCLEOTIDE SEQUENCE</scope>
    <source>
        <strain evidence="7">MIT 97-6194</strain>
    </source>
</reference>